<evidence type="ECO:0000313" key="1">
    <source>
        <dbReference type="EMBL" id="KAJ1143937.1"/>
    </source>
</evidence>
<accession>A0AAV7QTU6</accession>
<protein>
    <submittedName>
        <fullName evidence="1">Uncharacterized protein</fullName>
    </submittedName>
</protein>
<dbReference type="Proteomes" id="UP001066276">
    <property type="component" value="Chromosome 6"/>
</dbReference>
<comment type="caution">
    <text evidence="1">The sequence shown here is derived from an EMBL/GenBank/DDBJ whole genome shotgun (WGS) entry which is preliminary data.</text>
</comment>
<keyword evidence="2" id="KW-1185">Reference proteome</keyword>
<dbReference type="AlphaFoldDB" id="A0AAV7QTU6"/>
<dbReference type="EMBL" id="JANPWB010000010">
    <property type="protein sequence ID" value="KAJ1143937.1"/>
    <property type="molecule type" value="Genomic_DNA"/>
</dbReference>
<reference evidence="1" key="1">
    <citation type="journal article" date="2022" name="bioRxiv">
        <title>Sequencing and chromosome-scale assembly of the giantPleurodeles waltlgenome.</title>
        <authorList>
            <person name="Brown T."/>
            <person name="Elewa A."/>
            <person name="Iarovenko S."/>
            <person name="Subramanian E."/>
            <person name="Araus A.J."/>
            <person name="Petzold A."/>
            <person name="Susuki M."/>
            <person name="Suzuki K.-i.T."/>
            <person name="Hayashi T."/>
            <person name="Toyoda A."/>
            <person name="Oliveira C."/>
            <person name="Osipova E."/>
            <person name="Leigh N.D."/>
            <person name="Simon A."/>
            <person name="Yun M.H."/>
        </authorList>
    </citation>
    <scope>NUCLEOTIDE SEQUENCE</scope>
    <source>
        <strain evidence="1">20211129_DDA</strain>
        <tissue evidence="1">Liver</tissue>
    </source>
</reference>
<sequence length="74" mass="8799">MAFVRMVGVLNKEAEELLYCAVWQHYMDPIRRIHDGDHKDIDGRNRWFSSQDVGFVLLLRLSYLQSFGLDEKIR</sequence>
<name>A0AAV7QTU6_PLEWA</name>
<gene>
    <name evidence="1" type="ORF">NDU88_010239</name>
</gene>
<evidence type="ECO:0000313" key="2">
    <source>
        <dbReference type="Proteomes" id="UP001066276"/>
    </source>
</evidence>
<organism evidence="1 2">
    <name type="scientific">Pleurodeles waltl</name>
    <name type="common">Iberian ribbed newt</name>
    <dbReference type="NCBI Taxonomy" id="8319"/>
    <lineage>
        <taxon>Eukaryota</taxon>
        <taxon>Metazoa</taxon>
        <taxon>Chordata</taxon>
        <taxon>Craniata</taxon>
        <taxon>Vertebrata</taxon>
        <taxon>Euteleostomi</taxon>
        <taxon>Amphibia</taxon>
        <taxon>Batrachia</taxon>
        <taxon>Caudata</taxon>
        <taxon>Salamandroidea</taxon>
        <taxon>Salamandridae</taxon>
        <taxon>Pleurodelinae</taxon>
        <taxon>Pleurodeles</taxon>
    </lineage>
</organism>
<proteinExistence type="predicted"/>